<sequence>MSVCLCVSIPLVDREIPRKDVVFVLDGSDGTKNMFPAVLDFVQRVVAKLNVGESKDRVSVVQYSRDAVAHFYLNSHSRKEDVLENVRNLRHKGGRPLNTGAALQYVRENVFTAPSGSRRLEGVPQMLILLSGGRSFDSVDAPAAALKELGVQIFPIGNRNSDSRELQRISNDPRNALSVSEFSDLPNVQQQLLSVVSTVVVEATPVTPTATGKNAFVCCVLFCTMPKDDVAVLVTDGKKILRFFDSVGH</sequence>
<name>A0ABD1J5J8_9TELE</name>
<dbReference type="Pfam" id="PF00092">
    <property type="entry name" value="VWA"/>
    <property type="match status" value="1"/>
</dbReference>
<dbReference type="InterPro" id="IPR002035">
    <property type="entry name" value="VWF_A"/>
</dbReference>
<keyword evidence="2" id="KW-0964">Secreted</keyword>
<dbReference type="GO" id="GO:0007155">
    <property type="term" value="P:cell adhesion"/>
    <property type="evidence" value="ECO:0007669"/>
    <property type="project" value="UniProtKB-KW"/>
</dbReference>
<evidence type="ECO:0000256" key="7">
    <source>
        <dbReference type="ARBA" id="ARBA00023119"/>
    </source>
</evidence>
<evidence type="ECO:0000256" key="1">
    <source>
        <dbReference type="ARBA" id="ARBA00004498"/>
    </source>
</evidence>
<comment type="caution">
    <text evidence="9">The sequence shown here is derived from an EMBL/GenBank/DDBJ whole genome shotgun (WGS) entry which is preliminary data.</text>
</comment>
<keyword evidence="5" id="KW-0677">Repeat</keyword>
<dbReference type="GO" id="GO:0005581">
    <property type="term" value="C:collagen trimer"/>
    <property type="evidence" value="ECO:0007669"/>
    <property type="project" value="UniProtKB-KW"/>
</dbReference>
<dbReference type="SUPFAM" id="SSF53300">
    <property type="entry name" value="vWA-like"/>
    <property type="match status" value="1"/>
</dbReference>
<proteinExistence type="predicted"/>
<dbReference type="EMBL" id="JBHFQA010000020">
    <property type="protein sequence ID" value="KAL2081258.1"/>
    <property type="molecule type" value="Genomic_DNA"/>
</dbReference>
<evidence type="ECO:0000256" key="3">
    <source>
        <dbReference type="ARBA" id="ARBA00022530"/>
    </source>
</evidence>
<keyword evidence="4" id="KW-0732">Signal</keyword>
<keyword evidence="6" id="KW-0130">Cell adhesion</keyword>
<dbReference type="InterPro" id="IPR036465">
    <property type="entry name" value="vWFA_dom_sf"/>
</dbReference>
<dbReference type="InterPro" id="IPR052229">
    <property type="entry name" value="Collagen-VI/PIF"/>
</dbReference>
<gene>
    <name evidence="9" type="ORF">ACEWY4_023111</name>
</gene>
<dbReference type="FunFam" id="3.40.50.410:FF:000003">
    <property type="entry name" value="Collagen type VI alpha 3 chain"/>
    <property type="match status" value="1"/>
</dbReference>
<evidence type="ECO:0000256" key="4">
    <source>
        <dbReference type="ARBA" id="ARBA00022729"/>
    </source>
</evidence>
<dbReference type="Gene3D" id="3.40.50.410">
    <property type="entry name" value="von Willebrand factor, type A domain"/>
    <property type="match status" value="1"/>
</dbReference>
<accession>A0ABD1J5J8</accession>
<feature type="domain" description="VWFA" evidence="8">
    <location>
        <begin position="20"/>
        <end position="192"/>
    </location>
</feature>
<comment type="subcellular location">
    <subcellularLocation>
        <location evidence="1">Secreted</location>
        <location evidence="1">Extracellular space</location>
        <location evidence="1">Extracellular matrix</location>
    </subcellularLocation>
</comment>
<dbReference type="PROSITE" id="PS50234">
    <property type="entry name" value="VWFA"/>
    <property type="match status" value="1"/>
</dbReference>
<dbReference type="PANTHER" id="PTHR22588:SF21">
    <property type="entry name" value="COLLAGEN TYPE VI ALPHA 3 CHAIN"/>
    <property type="match status" value="1"/>
</dbReference>
<dbReference type="PANTHER" id="PTHR22588">
    <property type="entry name" value="VWFA DOMAIN-CONTAINING PROTEIN"/>
    <property type="match status" value="1"/>
</dbReference>
<protein>
    <recommendedName>
        <fullName evidence="8">VWFA domain-containing protein</fullName>
    </recommendedName>
</protein>
<reference evidence="9 10" key="1">
    <citation type="submission" date="2024-09" db="EMBL/GenBank/DDBJ databases">
        <title>A chromosome-level genome assembly of Gray's grenadier anchovy, Coilia grayii.</title>
        <authorList>
            <person name="Fu Z."/>
        </authorList>
    </citation>
    <scope>NUCLEOTIDE SEQUENCE [LARGE SCALE GENOMIC DNA]</scope>
    <source>
        <strain evidence="9">G4</strain>
        <tissue evidence="9">Muscle</tissue>
    </source>
</reference>
<keyword evidence="7" id="KW-0176">Collagen</keyword>
<evidence type="ECO:0000256" key="6">
    <source>
        <dbReference type="ARBA" id="ARBA00022889"/>
    </source>
</evidence>
<evidence type="ECO:0000256" key="5">
    <source>
        <dbReference type="ARBA" id="ARBA00022737"/>
    </source>
</evidence>
<dbReference type="SMART" id="SM00327">
    <property type="entry name" value="VWA"/>
    <property type="match status" value="1"/>
</dbReference>
<evidence type="ECO:0000313" key="9">
    <source>
        <dbReference type="EMBL" id="KAL2081258.1"/>
    </source>
</evidence>
<dbReference type="PRINTS" id="PR00453">
    <property type="entry name" value="VWFADOMAIN"/>
</dbReference>
<evidence type="ECO:0000313" key="10">
    <source>
        <dbReference type="Proteomes" id="UP001591681"/>
    </source>
</evidence>
<evidence type="ECO:0000256" key="2">
    <source>
        <dbReference type="ARBA" id="ARBA00022525"/>
    </source>
</evidence>
<dbReference type="Proteomes" id="UP001591681">
    <property type="component" value="Unassembled WGS sequence"/>
</dbReference>
<keyword evidence="3" id="KW-0272">Extracellular matrix</keyword>
<organism evidence="9 10">
    <name type="scientific">Coilia grayii</name>
    <name type="common">Gray's grenadier anchovy</name>
    <dbReference type="NCBI Taxonomy" id="363190"/>
    <lineage>
        <taxon>Eukaryota</taxon>
        <taxon>Metazoa</taxon>
        <taxon>Chordata</taxon>
        <taxon>Craniata</taxon>
        <taxon>Vertebrata</taxon>
        <taxon>Euteleostomi</taxon>
        <taxon>Actinopterygii</taxon>
        <taxon>Neopterygii</taxon>
        <taxon>Teleostei</taxon>
        <taxon>Clupei</taxon>
        <taxon>Clupeiformes</taxon>
        <taxon>Clupeoidei</taxon>
        <taxon>Engraulidae</taxon>
        <taxon>Coilinae</taxon>
        <taxon>Coilia</taxon>
    </lineage>
</organism>
<dbReference type="AlphaFoldDB" id="A0ABD1J5J8"/>
<evidence type="ECO:0000259" key="8">
    <source>
        <dbReference type="PROSITE" id="PS50234"/>
    </source>
</evidence>
<keyword evidence="10" id="KW-1185">Reference proteome</keyword>